<evidence type="ECO:0000256" key="1">
    <source>
        <dbReference type="ARBA" id="ARBA00008348"/>
    </source>
</evidence>
<dbReference type="InterPro" id="IPR006145">
    <property type="entry name" value="PsdUridine_synth_RsuA/RluA"/>
</dbReference>
<evidence type="ECO:0000313" key="7">
    <source>
        <dbReference type="EMBL" id="HJA79248.1"/>
    </source>
</evidence>
<dbReference type="EMBL" id="DWZD01000040">
    <property type="protein sequence ID" value="HJA79248.1"/>
    <property type="molecule type" value="Genomic_DNA"/>
</dbReference>
<protein>
    <recommendedName>
        <fullName evidence="4">Pseudouridine synthase</fullName>
        <ecNumber evidence="4">5.4.99.-</ecNumber>
    </recommendedName>
</protein>
<dbReference type="SMART" id="SM00363">
    <property type="entry name" value="S4"/>
    <property type="match status" value="1"/>
</dbReference>
<proteinExistence type="inferred from homology"/>
<keyword evidence="3" id="KW-0694">RNA-binding</keyword>
<name>A0A9D2HPN1_9BACT</name>
<dbReference type="InterPro" id="IPR020103">
    <property type="entry name" value="PsdUridine_synth_cat_dom_sf"/>
</dbReference>
<dbReference type="InterPro" id="IPR002942">
    <property type="entry name" value="S4_RNA-bd"/>
</dbReference>
<dbReference type="Pfam" id="PF00849">
    <property type="entry name" value="PseudoU_synth_2"/>
    <property type="match status" value="1"/>
</dbReference>
<dbReference type="Gene3D" id="3.30.70.580">
    <property type="entry name" value="Pseudouridine synthase I, catalytic domain, N-terminal subdomain"/>
    <property type="match status" value="1"/>
</dbReference>
<feature type="region of interest" description="Disordered" evidence="5">
    <location>
        <begin position="1"/>
        <end position="49"/>
    </location>
</feature>
<dbReference type="CDD" id="cd02870">
    <property type="entry name" value="PseudoU_synth_RsuA_like"/>
    <property type="match status" value="1"/>
</dbReference>
<dbReference type="GO" id="GO:0120159">
    <property type="term" value="F:rRNA pseudouridine synthase activity"/>
    <property type="evidence" value="ECO:0007669"/>
    <property type="project" value="UniProtKB-ARBA"/>
</dbReference>
<keyword evidence="2 4" id="KW-0413">Isomerase</keyword>
<feature type="domain" description="RNA-binding S4" evidence="6">
    <location>
        <begin position="49"/>
        <end position="108"/>
    </location>
</feature>
<evidence type="ECO:0000313" key="8">
    <source>
        <dbReference type="Proteomes" id="UP000823821"/>
    </source>
</evidence>
<dbReference type="PANTHER" id="PTHR47683:SF2">
    <property type="entry name" value="RNA-BINDING S4 DOMAIN-CONTAINING PROTEIN"/>
    <property type="match status" value="1"/>
</dbReference>
<reference evidence="7" key="2">
    <citation type="submission" date="2021-04" db="EMBL/GenBank/DDBJ databases">
        <authorList>
            <person name="Gilroy R."/>
        </authorList>
    </citation>
    <scope>NUCLEOTIDE SEQUENCE</scope>
    <source>
        <strain evidence="7">5032</strain>
    </source>
</reference>
<dbReference type="FunFam" id="3.10.290.10:FF:000003">
    <property type="entry name" value="Pseudouridine synthase"/>
    <property type="match status" value="1"/>
</dbReference>
<dbReference type="InterPro" id="IPR036986">
    <property type="entry name" value="S4_RNA-bd_sf"/>
</dbReference>
<comment type="similarity">
    <text evidence="1 4">Belongs to the pseudouridine synthase RsuA family.</text>
</comment>
<sequence length="289" mass="31759">MEDASSGGTPFAAAGRPAARDELRAWQRSPRLPSPPPAEAVPSPDPSGQRLNRAIAECGFCSRRKADELIFAGRVSVNGVVETHAGRRVLPEDSIAVDGAPLPGSQRKLYLMLHKPVQVVSTAADPDGRPTVLTLLPAEYADTRLFPVGRLDYFSEGLILLTNDGQLSQRLMHPRHHLPKCYEVIVRNIVSQKALQIMRSGMRLAEGDVLRPVEVTARSMASGCTLLRMVLRQGVNRQIRRMCRDLDLTILRLRRVAIGPLQLGDLPPGRCRPLREAELAALRQAVKGR</sequence>
<dbReference type="PANTHER" id="PTHR47683">
    <property type="entry name" value="PSEUDOURIDINE SYNTHASE FAMILY PROTEIN-RELATED"/>
    <property type="match status" value="1"/>
</dbReference>
<dbReference type="NCBIfam" id="TIGR00093">
    <property type="entry name" value="pseudouridine synthase"/>
    <property type="match status" value="1"/>
</dbReference>
<dbReference type="PROSITE" id="PS01149">
    <property type="entry name" value="PSI_RSU"/>
    <property type="match status" value="1"/>
</dbReference>
<dbReference type="PROSITE" id="PS50889">
    <property type="entry name" value="S4"/>
    <property type="match status" value="1"/>
</dbReference>
<accession>A0A9D2HPN1</accession>
<feature type="compositionally biased region" description="Pro residues" evidence="5">
    <location>
        <begin position="32"/>
        <end position="45"/>
    </location>
</feature>
<dbReference type="SUPFAM" id="SSF55120">
    <property type="entry name" value="Pseudouridine synthase"/>
    <property type="match status" value="1"/>
</dbReference>
<dbReference type="GO" id="GO:0003723">
    <property type="term" value="F:RNA binding"/>
    <property type="evidence" value="ECO:0007669"/>
    <property type="project" value="UniProtKB-KW"/>
</dbReference>
<dbReference type="InterPro" id="IPR000748">
    <property type="entry name" value="PsdUridine_synth_RsuA/RluB/E/F"/>
</dbReference>
<evidence type="ECO:0000256" key="2">
    <source>
        <dbReference type="ARBA" id="ARBA00023235"/>
    </source>
</evidence>
<dbReference type="Proteomes" id="UP000823821">
    <property type="component" value="Unassembled WGS sequence"/>
</dbReference>
<evidence type="ECO:0000256" key="3">
    <source>
        <dbReference type="PROSITE-ProRule" id="PRU00182"/>
    </source>
</evidence>
<gene>
    <name evidence="7" type="ORF">H9784_06755</name>
</gene>
<evidence type="ECO:0000256" key="4">
    <source>
        <dbReference type="RuleBase" id="RU003887"/>
    </source>
</evidence>
<dbReference type="SUPFAM" id="SSF55174">
    <property type="entry name" value="Alpha-L RNA-binding motif"/>
    <property type="match status" value="1"/>
</dbReference>
<dbReference type="Gene3D" id="3.30.70.1560">
    <property type="entry name" value="Alpha-L RNA-binding motif"/>
    <property type="match status" value="1"/>
</dbReference>
<dbReference type="CDD" id="cd00165">
    <property type="entry name" value="S4"/>
    <property type="match status" value="1"/>
</dbReference>
<dbReference type="Pfam" id="PF01479">
    <property type="entry name" value="S4"/>
    <property type="match status" value="1"/>
</dbReference>
<dbReference type="AlphaFoldDB" id="A0A9D2HPN1"/>
<dbReference type="InterPro" id="IPR020094">
    <property type="entry name" value="TruA/RsuA/RluB/E/F_N"/>
</dbReference>
<evidence type="ECO:0000259" key="6">
    <source>
        <dbReference type="SMART" id="SM00363"/>
    </source>
</evidence>
<dbReference type="GO" id="GO:0000455">
    <property type="term" value="P:enzyme-directed rRNA pseudouridine synthesis"/>
    <property type="evidence" value="ECO:0007669"/>
    <property type="project" value="UniProtKB-ARBA"/>
</dbReference>
<comment type="caution">
    <text evidence="7">The sequence shown here is derived from an EMBL/GenBank/DDBJ whole genome shotgun (WGS) entry which is preliminary data.</text>
</comment>
<dbReference type="InterPro" id="IPR050343">
    <property type="entry name" value="RsuA_PseudoU_synthase"/>
</dbReference>
<dbReference type="Gene3D" id="3.10.290.10">
    <property type="entry name" value="RNA-binding S4 domain"/>
    <property type="match status" value="1"/>
</dbReference>
<dbReference type="InterPro" id="IPR042092">
    <property type="entry name" value="PsdUridine_s_RsuA/RluB/E/F_cat"/>
</dbReference>
<organism evidence="7 8">
    <name type="scientific">Candidatus Desulfovibrio intestinavium</name>
    <dbReference type="NCBI Taxonomy" id="2838534"/>
    <lineage>
        <taxon>Bacteria</taxon>
        <taxon>Pseudomonadati</taxon>
        <taxon>Thermodesulfobacteriota</taxon>
        <taxon>Desulfovibrionia</taxon>
        <taxon>Desulfovibrionales</taxon>
        <taxon>Desulfovibrionaceae</taxon>
        <taxon>Desulfovibrio</taxon>
    </lineage>
</organism>
<dbReference type="EC" id="5.4.99.-" evidence="4"/>
<dbReference type="InterPro" id="IPR018496">
    <property type="entry name" value="PsdUridine_synth_RsuA/RluB_CS"/>
</dbReference>
<reference evidence="7" key="1">
    <citation type="journal article" date="2021" name="PeerJ">
        <title>Extensive microbial diversity within the chicken gut microbiome revealed by metagenomics and culture.</title>
        <authorList>
            <person name="Gilroy R."/>
            <person name="Ravi A."/>
            <person name="Getino M."/>
            <person name="Pursley I."/>
            <person name="Horton D.L."/>
            <person name="Alikhan N.F."/>
            <person name="Baker D."/>
            <person name="Gharbi K."/>
            <person name="Hall N."/>
            <person name="Watson M."/>
            <person name="Adriaenssens E.M."/>
            <person name="Foster-Nyarko E."/>
            <person name="Jarju S."/>
            <person name="Secka A."/>
            <person name="Antonio M."/>
            <person name="Oren A."/>
            <person name="Chaudhuri R.R."/>
            <person name="La Ragione R."/>
            <person name="Hildebrand F."/>
            <person name="Pallen M.J."/>
        </authorList>
    </citation>
    <scope>NUCLEOTIDE SEQUENCE</scope>
    <source>
        <strain evidence="7">5032</strain>
    </source>
</reference>
<evidence type="ECO:0000256" key="5">
    <source>
        <dbReference type="SAM" id="MobiDB-lite"/>
    </source>
</evidence>